<dbReference type="InterPro" id="IPR037018">
    <property type="entry name" value="GH65_N"/>
</dbReference>
<dbReference type="Pfam" id="PF17167">
    <property type="entry name" value="Glyco_hydro_94"/>
    <property type="match status" value="1"/>
</dbReference>
<dbReference type="InterPro" id="IPR019282">
    <property type="entry name" value="Glycoamylase-like_cons_dom"/>
</dbReference>
<dbReference type="PANTHER" id="PTHR37469">
    <property type="entry name" value="CELLOBIONIC ACID PHOSPHORYLASE-RELATED"/>
    <property type="match status" value="1"/>
</dbReference>
<dbReference type="InterPro" id="IPR037824">
    <property type="entry name" value="GH94N_2_NdvB"/>
</dbReference>
<evidence type="ECO:0000256" key="2">
    <source>
        <dbReference type="ARBA" id="ARBA00022679"/>
    </source>
</evidence>
<dbReference type="Gene3D" id="2.60.420.10">
    <property type="entry name" value="Maltose phosphorylase, domain 3"/>
    <property type="match status" value="1"/>
</dbReference>
<feature type="region of interest" description="Disordered" evidence="3">
    <location>
        <begin position="385"/>
        <end position="411"/>
    </location>
</feature>
<gene>
    <name evidence="8" type="ORF">C667_05587</name>
</gene>
<evidence type="ECO:0000256" key="1">
    <source>
        <dbReference type="ARBA" id="ARBA00022676"/>
    </source>
</evidence>
<dbReference type="CDD" id="cd11756">
    <property type="entry name" value="GH94N_ChvB_NdvB_1_like"/>
    <property type="match status" value="1"/>
</dbReference>
<dbReference type="EMBL" id="AMXF01000022">
    <property type="protein sequence ID" value="ENO98095.1"/>
    <property type="molecule type" value="Genomic_DNA"/>
</dbReference>
<dbReference type="InterPro" id="IPR010383">
    <property type="entry name" value="Glyco_hydrolase_94_b-supersand"/>
</dbReference>
<feature type="domain" description="Glycosyl hydrolase 94 supersandwich" evidence="5">
    <location>
        <begin position="1690"/>
        <end position="1789"/>
    </location>
</feature>
<dbReference type="GO" id="GO:0005975">
    <property type="term" value="P:carbohydrate metabolic process"/>
    <property type="evidence" value="ECO:0007669"/>
    <property type="project" value="InterPro"/>
</dbReference>
<feature type="transmembrane region" description="Helical" evidence="4">
    <location>
        <begin position="908"/>
        <end position="929"/>
    </location>
</feature>
<feature type="transmembrane region" description="Helical" evidence="4">
    <location>
        <begin position="486"/>
        <end position="515"/>
    </location>
</feature>
<feature type="transmembrane region" description="Helical" evidence="4">
    <location>
        <begin position="885"/>
        <end position="902"/>
    </location>
</feature>
<dbReference type="SMART" id="SM01068">
    <property type="entry name" value="CBM_X"/>
    <property type="match status" value="2"/>
</dbReference>
<dbReference type="Pfam" id="PF10091">
    <property type="entry name" value="Glycoamylase"/>
    <property type="match status" value="1"/>
</dbReference>
<dbReference type="InterPro" id="IPR012341">
    <property type="entry name" value="6hp_glycosidase-like_sf"/>
</dbReference>
<dbReference type="GO" id="GO:0030246">
    <property type="term" value="F:carbohydrate binding"/>
    <property type="evidence" value="ECO:0007669"/>
    <property type="project" value="InterPro"/>
</dbReference>
<keyword evidence="9" id="KW-1185">Reference proteome</keyword>
<dbReference type="Gene3D" id="1.50.10.10">
    <property type="match status" value="1"/>
</dbReference>
<feature type="domain" description="Glycosyl hydrolase 94 supersandwich" evidence="5">
    <location>
        <begin position="1807"/>
        <end position="1998"/>
    </location>
</feature>
<keyword evidence="4" id="KW-0472">Membrane</keyword>
<evidence type="ECO:0000259" key="7">
    <source>
        <dbReference type="Pfam" id="PF17167"/>
    </source>
</evidence>
<proteinExistence type="predicted"/>
<dbReference type="Gene3D" id="2.70.98.40">
    <property type="entry name" value="Glycoside hydrolase, family 65, N-terminal domain"/>
    <property type="match status" value="2"/>
</dbReference>
<name>N6Z2I1_9RHOO</name>
<feature type="transmembrane region" description="Helical" evidence="4">
    <location>
        <begin position="1036"/>
        <end position="1057"/>
    </location>
</feature>
<feature type="domain" description="Glycoamylase-like" evidence="6">
    <location>
        <begin position="1440"/>
        <end position="1636"/>
    </location>
</feature>
<dbReference type="InterPro" id="IPR011013">
    <property type="entry name" value="Gal_mutarotase_sf_dom"/>
</dbReference>
<dbReference type="GO" id="GO:0016757">
    <property type="term" value="F:glycosyltransferase activity"/>
    <property type="evidence" value="ECO:0007669"/>
    <property type="project" value="UniProtKB-KW"/>
</dbReference>
<keyword evidence="1" id="KW-0328">Glycosyltransferase</keyword>
<sequence>MYTRRPLLKHIIDGGRGAFYAAFPGLRPRTGAPADAESPLRAELFSSEQMVQHGKALAATHALAPGLRPDQLLTRLAANEHALVEASQRLTTAVTENRRITPAGEWLLDNFYLIEEQIRTARRHLPRGYSIGLPRLANGPSAGQPRVYDLMLEIVSHGDGRVDAEELRRFIAAYQTVSALKLGELWAIPIMLRLALVESLRRTSVRVAEACAERDLADAWADRVTAAADTAPKSLILVLADMARSNPPMSCTFVAGLVRRFQHRGPALALPLSWIEQQLAEHGMTIEQSIQAENQQQAADQVSISNSIGSLRLLSALDWRAFVEAMSVVERALREDPCGMYAGMDFATRDRYRHEVEAIAKKSARSEGEVARQAVALAAGSVPAAVPHGGADDDERADPAADRAGAGGSTAGRSDHVGFYLIDKGRPALERAVAFRPSWRAALRSWAAPCPLALYLGAIALLTVAIAAGLLWPLHAGLAADGERAWVLLVATLLALLAASRLGVALVNWLATLVATPHPLPRMDFSAGIPPQWRTLVVVPTLLTRADNVDELVEALEVRFLANRDRSLHFGLLTDLLDARQETLATDAALVERARLAIAALNRKYGDGRSGAEGDIFFLFHRPRRWNAKEGVWMGHERKRGKLAELNALLRGIPAAPGAGFACVIGDTAALSAVKFVITLDTDTQLPRDAARALVAAMAHPLNRPRYDPAMRRVADGYGILQPAVAVSLPGASRSIYARLNSGEPGIDPYTRAVSDVYQDLFGEGSFVGKGIYDVEAFEHCLGDRFPPDRILSHDLLEGCYVRSGLLSDVSLYEDYPARYGADVSRRQRWIRGDWQLAAWLWPRVPVPCMRAGVDHGDDGQGLCREPNPLSALSRWKLFDNLRRSLVPAALVLLLVLGWLVADVAWAWTLAVMAIVLLPSVLATLLELVRKAPEVTGRQHLAAARIAAVRRSAQVAFELACLPHEAWFSVDAIARTVWRSALSHRRLLEWNPSGEVERAGARRGAHGFGSVLRAMWIGPLLAAAGAALLAHMNPAALGAALPVLLLWFVSPAIAWWISRPLARPVVQLSLEQVRFLRALSRRTWSFFDTFVGAADHWLPPDNFQEYRVGLIAHRTSPTNIGMALLANLSAYDFGYLTAAGVVQRTADTLHTLAGMERHRGHFYNWYDTRTLQPLPPLYVSTVDSGNLAGHLITLRAGLRALGADPIVPARLLEGVRDTFAIVEAEPGIAPDRLAAFGGALAYAPDPSTASLAALRACLATLAAHADELVPVPGDKALVRERSTSDGAGCEWPQALARQCRAAVDEIDFLAPWLALAPLAPGMEVELGGELACVGADAPIPTLQELARIDARCAPLIARRLAAGTPAASAVTATQQAWLSALQRHLATAGARARARLASIDRLAVQAGELGHMQFGFLYDHARHLFTIGYNVAEQRADASYYDLLASEARLSTFVAIAQGEIPQESWFALGRLLTRTAGEPVLLSWSGSMFEYLMPLLVMPTYDDTLLDQTCRAAVARQIEYGRQRGVPWGISESGYNTVDVHLNYQYRAFGVPGLGLKRGLADDLVVAPYASALALMVAPEEACANLQRLAAAGFMGRFGLFEAIDYTPARQRRGQDCVVVRSFMAHHQGMTLLALAHLVLARPMHRRFAADREFQSVLLLLQERIPRATELFAHTAQLAEMHAAAPGEEPPIRFFDTPHTPMPEVQLLSNGRYHVMLSNAGGGYSRWKELALTRWRGDGTCDNRGAFCYLRELDSGQVWSTAHQPTLKPPAVYEAIFSEGRAEFRRHDVLADGPSAEDGRWVDGARADEIETYTEIVVSPEDDIELRRVRLTNRSRQRRQIEVTSYAEVVIAPPATDALHPAFSNLFVQTEIVRARQAILCTRRPRSRDEQAPLMFHLMVVRPLAAGAEAGSAPAAGTVSYETDRARFIGRNASTADPQAMRAAGPLSDSEGSVLDPIVAIRCTVTLEPEQSAMIDIVTGIAERRELAECLIDKYQDRHLADRVFELSWTHSQVVLRQLDLSDADAQLHARLASAVLYTNAARRADASVLVRNHRGQSGLWGYAISGDLPIVLLQIADAANLDLVRQLVQAHAYWRLKGLAVDLVVWNEEHVGYRQRLQDEIMGLIASGVGASVIDRPGGIFVRMAEQIASEDRILLQSVARVVLSDARGTLAEQLDLPAPAKVREPAFRPRRSDALALASDNPGKESSPRTDLILCNGLGGFTADGREYVITLAPGQVTPAPWVNVLANPAFGSVVSESGAAYTWGENAHEFRLTPWDNDPVSDAGGEALYLRDEDSGALWSPTPQPMRAEATYVVRHGFGYSVFETRVHGIVSELWVYVATDAAIKFSVLKLRNESGRSRRLSATAYVDWVLGDLRAKSAMHVSTAIDPGSGALLARNPFNAEFAERVAFLDVDDPTRRVSGDRAEFIGRNRSLRNPAALGRSRLSGTVGAGLDPCGAIQVTVELAVGQAREIVFRLGVGRNADEASALVRRFRGADAARTALEAVWQHWNHTLGAVQVETPEPALDVLANGWLMYQTLACRMWARSGYYQSGGAFGFRDQLQDAMALVHAEPALVRAHLLLCASRQFQEGDVQHWWHPPAGRGVRTQCSDDYLWLPLAVCRYVRTSGDTGVLDERQPFLEGRAVLPEEDSYYDLPMRSSDEASLYEHCVRAIRHGLRFGERGLPLMGSGDWNDGMNLVGIQGRGESVWLGFFLCEVLGRFAELAETRGDLDFAGLCRGEGAALRERIEHHAWDGDWYRRAWFDDGTVLGSAQGAECRIDSISQSWSVLAGVADEARSRRAMEAVDAHLVRRADGLVQLLDPPFDSAKPGGAGANGASLDPGYIRGYVPGVRENGGQYTHSAIWAAMAFAALGDGERAWELLRMINPVNHARSPQAIDLYKAEPYVVAADLYARTPHTGRGGWSWYTGSAGWMYRLMVESLLGLRVESDRLWLVPNLPAEWPQLKLHYRYRETVYHILIVQHPARGDAAGGLQRMRLDGVELTERAIALVDDQREHRVEVDFWRKAEAAGLGGGV</sequence>
<dbReference type="PANTHER" id="PTHR37469:SF2">
    <property type="entry name" value="CELLOBIONIC ACID PHOSPHORYLASE"/>
    <property type="match status" value="1"/>
</dbReference>
<dbReference type="CDD" id="cd11753">
    <property type="entry name" value="GH94N_ChvB_NdvB_2_like"/>
    <property type="match status" value="1"/>
</dbReference>
<dbReference type="InterPro" id="IPR037820">
    <property type="entry name" value="GH94N_NdvB"/>
</dbReference>
<organism evidence="8 9">
    <name type="scientific">Thauera phenylacetica B4P</name>
    <dbReference type="NCBI Taxonomy" id="1234382"/>
    <lineage>
        <taxon>Bacteria</taxon>
        <taxon>Pseudomonadati</taxon>
        <taxon>Pseudomonadota</taxon>
        <taxon>Betaproteobacteria</taxon>
        <taxon>Rhodocyclales</taxon>
        <taxon>Zoogloeaceae</taxon>
        <taxon>Thauera</taxon>
    </lineage>
</organism>
<accession>N6Z2I1</accession>
<evidence type="ECO:0000259" key="6">
    <source>
        <dbReference type="Pfam" id="PF10091"/>
    </source>
</evidence>
<evidence type="ECO:0000313" key="8">
    <source>
        <dbReference type="EMBL" id="ENO98095.1"/>
    </source>
</evidence>
<dbReference type="Proteomes" id="UP000013047">
    <property type="component" value="Unassembled WGS sequence"/>
</dbReference>
<dbReference type="InterPro" id="IPR033432">
    <property type="entry name" value="GH94_catalytic"/>
</dbReference>
<comment type="caution">
    <text evidence="8">The sequence shown here is derived from an EMBL/GenBank/DDBJ whole genome shotgun (WGS) entry which is preliminary data.</text>
</comment>
<keyword evidence="2 8" id="KW-0808">Transferase</keyword>
<evidence type="ECO:0000259" key="5">
    <source>
        <dbReference type="Pfam" id="PF06165"/>
    </source>
</evidence>
<evidence type="ECO:0000256" key="3">
    <source>
        <dbReference type="SAM" id="MobiDB-lite"/>
    </source>
</evidence>
<evidence type="ECO:0000256" key="4">
    <source>
        <dbReference type="SAM" id="Phobius"/>
    </source>
</evidence>
<protein>
    <submittedName>
        <fullName evidence="8">Carbohydrate binding:glycosyltransferase 36:glycosyltransferase 36 associated protein</fullName>
    </submittedName>
</protein>
<keyword evidence="4" id="KW-1133">Transmembrane helix</keyword>
<dbReference type="Pfam" id="PF06165">
    <property type="entry name" value="GH94_b-supersand"/>
    <property type="match status" value="3"/>
</dbReference>
<feature type="transmembrane region" description="Helical" evidence="4">
    <location>
        <begin position="452"/>
        <end position="474"/>
    </location>
</feature>
<feature type="transmembrane region" description="Helical" evidence="4">
    <location>
        <begin position="1011"/>
        <end position="1030"/>
    </location>
</feature>
<evidence type="ECO:0000313" key="9">
    <source>
        <dbReference type="Proteomes" id="UP000013047"/>
    </source>
</evidence>
<dbReference type="SUPFAM" id="SSF48208">
    <property type="entry name" value="Six-hairpin glycosidases"/>
    <property type="match status" value="1"/>
</dbReference>
<feature type="domain" description="Glycosyl hydrolase 94 catalytic" evidence="7">
    <location>
        <begin position="2512"/>
        <end position="2946"/>
    </location>
</feature>
<dbReference type="RefSeq" id="WP_004358206.1">
    <property type="nucleotide sequence ID" value="NZ_AMXF01000022.1"/>
</dbReference>
<dbReference type="Gene3D" id="1.50.10.140">
    <property type="match status" value="2"/>
</dbReference>
<feature type="domain" description="Glycosyl hydrolase 94 supersandwich" evidence="5">
    <location>
        <begin position="2229"/>
        <end position="2497"/>
    </location>
</feature>
<dbReference type="InterPro" id="IPR052047">
    <property type="entry name" value="GH94_Enzymes"/>
</dbReference>
<dbReference type="InterPro" id="IPR008928">
    <property type="entry name" value="6-hairpin_glycosidase_sf"/>
</dbReference>
<reference evidence="8 9" key="1">
    <citation type="submission" date="2012-09" db="EMBL/GenBank/DDBJ databases">
        <title>Draft Genome Sequences of 6 Strains from Genus Thauera.</title>
        <authorList>
            <person name="Liu B."/>
            <person name="Shapleigh J.P."/>
            <person name="Frostegard A.H."/>
        </authorList>
    </citation>
    <scope>NUCLEOTIDE SEQUENCE [LARGE SCALE GENOMIC DNA]</scope>
    <source>
        <strain evidence="8 9">B4P</strain>
    </source>
</reference>
<dbReference type="SUPFAM" id="SSF74650">
    <property type="entry name" value="Galactose mutarotase-like"/>
    <property type="match status" value="2"/>
</dbReference>
<keyword evidence="4" id="KW-0812">Transmembrane</keyword>